<name>A0A7J7MEK3_9MAGN</name>
<dbReference type="EMBL" id="JACGCM010001582">
    <property type="protein sequence ID" value="KAF6153184.1"/>
    <property type="molecule type" value="Genomic_DNA"/>
</dbReference>
<comment type="caution">
    <text evidence="1">The sequence shown here is derived from an EMBL/GenBank/DDBJ whole genome shotgun (WGS) entry which is preliminary data.</text>
</comment>
<proteinExistence type="predicted"/>
<evidence type="ECO:0000313" key="1">
    <source>
        <dbReference type="EMBL" id="KAF6153184.1"/>
    </source>
</evidence>
<dbReference type="OrthoDB" id="122245at2759"/>
<evidence type="ECO:0000313" key="2">
    <source>
        <dbReference type="Proteomes" id="UP000541444"/>
    </source>
</evidence>
<keyword evidence="2" id="KW-1185">Reference proteome</keyword>
<gene>
    <name evidence="1" type="ORF">GIB67_034125</name>
</gene>
<accession>A0A7J7MEK3</accession>
<dbReference type="Proteomes" id="UP000541444">
    <property type="component" value="Unassembled WGS sequence"/>
</dbReference>
<reference evidence="1 2" key="1">
    <citation type="journal article" date="2020" name="IScience">
        <title>Genome Sequencing of the Endangered Kingdonia uniflora (Circaeasteraceae, Ranunculales) Reveals Potential Mechanisms of Evolutionary Specialization.</title>
        <authorList>
            <person name="Sun Y."/>
            <person name="Deng T."/>
            <person name="Zhang A."/>
            <person name="Moore M.J."/>
            <person name="Landis J.B."/>
            <person name="Lin N."/>
            <person name="Zhang H."/>
            <person name="Zhang X."/>
            <person name="Huang J."/>
            <person name="Zhang X."/>
            <person name="Sun H."/>
            <person name="Wang H."/>
        </authorList>
    </citation>
    <scope>NUCLEOTIDE SEQUENCE [LARGE SCALE GENOMIC DNA]</scope>
    <source>
        <strain evidence="1">TB1705</strain>
        <tissue evidence="1">Leaf</tissue>
    </source>
</reference>
<dbReference type="AlphaFoldDB" id="A0A7J7MEK3"/>
<protein>
    <submittedName>
        <fullName evidence="1">Uncharacterized protein</fullName>
    </submittedName>
</protein>
<organism evidence="1 2">
    <name type="scientific">Kingdonia uniflora</name>
    <dbReference type="NCBI Taxonomy" id="39325"/>
    <lineage>
        <taxon>Eukaryota</taxon>
        <taxon>Viridiplantae</taxon>
        <taxon>Streptophyta</taxon>
        <taxon>Embryophyta</taxon>
        <taxon>Tracheophyta</taxon>
        <taxon>Spermatophyta</taxon>
        <taxon>Magnoliopsida</taxon>
        <taxon>Ranunculales</taxon>
        <taxon>Circaeasteraceae</taxon>
        <taxon>Kingdonia</taxon>
    </lineage>
</organism>
<sequence>MGMNMEDMGDSLSPWLEDGCSGTIRIQGSNRLVRSWTETFVDSIPVTFANVSNILNFAIWGRVLFLFDDIKRDNLHVIEALEVPQSSKGDSTFKILHMGGESSDELVGTDRALYMEATIFSDPFGVFQLCIKSGRLFDTPEIRPLVEAVMKDIQGGFSDVLILIHTFRNFHGDFSPTEITKHLEKLNTLRKKFSTDLKVYCEMLPTKAMKDCF</sequence>